<feature type="compositionally biased region" description="Basic and acidic residues" evidence="8">
    <location>
        <begin position="370"/>
        <end position="383"/>
    </location>
</feature>
<gene>
    <name evidence="11" type="ORF">SAMN04489732_110202</name>
</gene>
<keyword evidence="2 11" id="KW-0723">Serine/threonine-protein kinase</keyword>
<keyword evidence="3" id="KW-0808">Transferase</keyword>
<dbReference type="PROSITE" id="PS00107">
    <property type="entry name" value="PROTEIN_KINASE_ATP"/>
    <property type="match status" value="1"/>
</dbReference>
<feature type="binding site" evidence="7">
    <location>
        <position position="61"/>
    </location>
    <ligand>
        <name>ATP</name>
        <dbReference type="ChEBI" id="CHEBI:30616"/>
    </ligand>
</feature>
<evidence type="ECO:0000256" key="6">
    <source>
        <dbReference type="ARBA" id="ARBA00022840"/>
    </source>
</evidence>
<feature type="region of interest" description="Disordered" evidence="8">
    <location>
        <begin position="322"/>
        <end position="402"/>
    </location>
</feature>
<evidence type="ECO:0000256" key="2">
    <source>
        <dbReference type="ARBA" id="ARBA00022527"/>
    </source>
</evidence>
<dbReference type="InterPro" id="IPR000719">
    <property type="entry name" value="Prot_kinase_dom"/>
</dbReference>
<dbReference type="PANTHER" id="PTHR43289:SF6">
    <property type="entry name" value="SERINE_THREONINE-PROTEIN KINASE NEKL-3"/>
    <property type="match status" value="1"/>
</dbReference>
<name>A0A1H8Y1L6_9PSEU</name>
<feature type="compositionally biased region" description="Basic residues" evidence="8">
    <location>
        <begin position="384"/>
        <end position="402"/>
    </location>
</feature>
<keyword evidence="9" id="KW-1133">Transmembrane helix</keyword>
<evidence type="ECO:0000256" key="4">
    <source>
        <dbReference type="ARBA" id="ARBA00022741"/>
    </source>
</evidence>
<dbReference type="PROSITE" id="PS00108">
    <property type="entry name" value="PROTEIN_KINASE_ST"/>
    <property type="match status" value="1"/>
</dbReference>
<evidence type="ECO:0000259" key="10">
    <source>
        <dbReference type="PROSITE" id="PS50011"/>
    </source>
</evidence>
<evidence type="ECO:0000256" key="1">
    <source>
        <dbReference type="ARBA" id="ARBA00012513"/>
    </source>
</evidence>
<dbReference type="RefSeq" id="WP_091619589.1">
    <property type="nucleotide sequence ID" value="NZ_FOEF01000010.1"/>
</dbReference>
<dbReference type="InterPro" id="IPR011009">
    <property type="entry name" value="Kinase-like_dom_sf"/>
</dbReference>
<dbReference type="GO" id="GO:0005524">
    <property type="term" value="F:ATP binding"/>
    <property type="evidence" value="ECO:0007669"/>
    <property type="project" value="UniProtKB-UniRule"/>
</dbReference>
<dbReference type="Gene3D" id="1.10.510.10">
    <property type="entry name" value="Transferase(Phosphotransferase) domain 1"/>
    <property type="match status" value="1"/>
</dbReference>
<evidence type="ECO:0000256" key="3">
    <source>
        <dbReference type="ARBA" id="ARBA00022679"/>
    </source>
</evidence>
<dbReference type="Gene3D" id="3.30.200.20">
    <property type="entry name" value="Phosphorylase Kinase, domain 1"/>
    <property type="match status" value="1"/>
</dbReference>
<evidence type="ECO:0000313" key="12">
    <source>
        <dbReference type="Proteomes" id="UP000198582"/>
    </source>
</evidence>
<keyword evidence="4 7" id="KW-0547">Nucleotide-binding</keyword>
<reference evidence="11 12" key="1">
    <citation type="submission" date="2016-10" db="EMBL/GenBank/DDBJ databases">
        <authorList>
            <person name="de Groot N.N."/>
        </authorList>
    </citation>
    <scope>NUCLEOTIDE SEQUENCE [LARGE SCALE GENOMIC DNA]</scope>
    <source>
        <strain evidence="11 12">DSM 44993</strain>
    </source>
</reference>
<dbReference type="STRING" id="394193.SAMN04489732_110202"/>
<organism evidence="11 12">
    <name type="scientific">Amycolatopsis saalfeldensis</name>
    <dbReference type="NCBI Taxonomy" id="394193"/>
    <lineage>
        <taxon>Bacteria</taxon>
        <taxon>Bacillati</taxon>
        <taxon>Actinomycetota</taxon>
        <taxon>Actinomycetes</taxon>
        <taxon>Pseudonocardiales</taxon>
        <taxon>Pseudonocardiaceae</taxon>
        <taxon>Amycolatopsis</taxon>
    </lineage>
</organism>
<dbReference type="InterPro" id="IPR008271">
    <property type="entry name" value="Ser/Thr_kinase_AS"/>
</dbReference>
<feature type="transmembrane region" description="Helical" evidence="9">
    <location>
        <begin position="294"/>
        <end position="314"/>
    </location>
</feature>
<evidence type="ECO:0000313" key="11">
    <source>
        <dbReference type="EMBL" id="SEP46200.1"/>
    </source>
</evidence>
<dbReference type="OrthoDB" id="9762169at2"/>
<evidence type="ECO:0000256" key="9">
    <source>
        <dbReference type="SAM" id="Phobius"/>
    </source>
</evidence>
<dbReference type="GO" id="GO:0004674">
    <property type="term" value="F:protein serine/threonine kinase activity"/>
    <property type="evidence" value="ECO:0007669"/>
    <property type="project" value="UniProtKB-KW"/>
</dbReference>
<protein>
    <recommendedName>
        <fullName evidence="1">non-specific serine/threonine protein kinase</fullName>
        <ecNumber evidence="1">2.7.11.1</ecNumber>
    </recommendedName>
</protein>
<keyword evidence="5 11" id="KW-0418">Kinase</keyword>
<dbReference type="CDD" id="cd14014">
    <property type="entry name" value="STKc_PknB_like"/>
    <property type="match status" value="1"/>
</dbReference>
<dbReference type="Pfam" id="PF00069">
    <property type="entry name" value="Pkinase"/>
    <property type="match status" value="1"/>
</dbReference>
<dbReference type="SMART" id="SM00220">
    <property type="entry name" value="S_TKc"/>
    <property type="match status" value="1"/>
</dbReference>
<evidence type="ECO:0000256" key="7">
    <source>
        <dbReference type="PROSITE-ProRule" id="PRU10141"/>
    </source>
</evidence>
<dbReference type="AlphaFoldDB" id="A0A1H8Y1L6"/>
<proteinExistence type="predicted"/>
<dbReference type="PANTHER" id="PTHR43289">
    <property type="entry name" value="MITOGEN-ACTIVATED PROTEIN KINASE KINASE KINASE 20-RELATED"/>
    <property type="match status" value="1"/>
</dbReference>
<accession>A0A1H8Y1L6</accession>
<keyword evidence="9" id="KW-0472">Membrane</keyword>
<dbReference type="PROSITE" id="PS50011">
    <property type="entry name" value="PROTEIN_KINASE_DOM"/>
    <property type="match status" value="1"/>
</dbReference>
<evidence type="ECO:0000256" key="8">
    <source>
        <dbReference type="SAM" id="MobiDB-lite"/>
    </source>
</evidence>
<keyword evidence="6 7" id="KW-0067">ATP-binding</keyword>
<sequence>MTDAEELDAGTTARRFDLGLFGPPPAVVAGRYVLGDLLGQGATARVHRAHDQVLDRAVAVKLFHPGTVELGRGRRAQEVQALRALQHPGLVGLYDAGTDEGHAYLAMQLAEGPNLATRLAGGPLPTDEVTQLGGQLAEALAHVHAHGVTHRDLKPANILLAYGRALIADFGVARLVDATRVTATGATVGTAAYLAPEQVLGERPGPPADVYALGLVLLECVSGVREYQGTPAESAVVRLHRQPDVPEGLPEPLSATLRAMTAREPSARPTAAAVARALRGEGEIAPPPRGRRRLLLWAAAAAVPLAAVGAALLLNLTSPANGAGPEPAPAPAAAPPASTVTPLGNAVNPPGDAMPGAPLSPPTATQRVPVVKDKGVRKADHPGKNKAKGPVIRHHGKNPQPK</sequence>
<dbReference type="EC" id="2.7.11.1" evidence="1"/>
<dbReference type="InterPro" id="IPR017441">
    <property type="entry name" value="Protein_kinase_ATP_BS"/>
</dbReference>
<keyword evidence="12" id="KW-1185">Reference proteome</keyword>
<dbReference type="EMBL" id="FOEF01000010">
    <property type="protein sequence ID" value="SEP46200.1"/>
    <property type="molecule type" value="Genomic_DNA"/>
</dbReference>
<evidence type="ECO:0000256" key="5">
    <source>
        <dbReference type="ARBA" id="ARBA00022777"/>
    </source>
</evidence>
<keyword evidence="9" id="KW-0812">Transmembrane</keyword>
<dbReference type="SUPFAM" id="SSF56112">
    <property type="entry name" value="Protein kinase-like (PK-like)"/>
    <property type="match status" value="1"/>
</dbReference>
<feature type="domain" description="Protein kinase" evidence="10">
    <location>
        <begin position="32"/>
        <end position="284"/>
    </location>
</feature>
<dbReference type="Proteomes" id="UP000198582">
    <property type="component" value="Unassembled WGS sequence"/>
</dbReference>